<reference evidence="2 3" key="1">
    <citation type="journal article" date="2023" name="Sci. Data">
        <title>Genome assembly of the Korean intertidal mud-creeper Batillaria attramentaria.</title>
        <authorList>
            <person name="Patra A.K."/>
            <person name="Ho P.T."/>
            <person name="Jun S."/>
            <person name="Lee S.J."/>
            <person name="Kim Y."/>
            <person name="Won Y.J."/>
        </authorList>
    </citation>
    <scope>NUCLEOTIDE SEQUENCE [LARGE SCALE GENOMIC DNA]</scope>
    <source>
        <strain evidence="2">Wonlab-2016</strain>
    </source>
</reference>
<gene>
    <name evidence="2" type="ORF">BaRGS_00020352</name>
</gene>
<sequence length="178" mass="18879">MQQTTFCTNRLPRSLNPFGMSRVLGEPEWEADDSCPESPPCEVSARADRVRTCHHATDAHSDGSLTPSSFADETRMAIDHIDSVIDDSAGGDNNVIVGKNDERLTIVDEEGRGGPGGPDSEGVCVGHMQETADGGDDDGDTGLGDVTADDDVGEALDMSMTGCDSQLEHKQVSEQVQN</sequence>
<keyword evidence="3" id="KW-1185">Reference proteome</keyword>
<dbReference type="AlphaFoldDB" id="A0ABD0KM81"/>
<proteinExistence type="predicted"/>
<evidence type="ECO:0000313" key="3">
    <source>
        <dbReference type="Proteomes" id="UP001519460"/>
    </source>
</evidence>
<evidence type="ECO:0000313" key="2">
    <source>
        <dbReference type="EMBL" id="KAK7488378.1"/>
    </source>
</evidence>
<feature type="region of interest" description="Disordered" evidence="1">
    <location>
        <begin position="107"/>
        <end position="178"/>
    </location>
</feature>
<organism evidence="2 3">
    <name type="scientific">Batillaria attramentaria</name>
    <dbReference type="NCBI Taxonomy" id="370345"/>
    <lineage>
        <taxon>Eukaryota</taxon>
        <taxon>Metazoa</taxon>
        <taxon>Spiralia</taxon>
        <taxon>Lophotrochozoa</taxon>
        <taxon>Mollusca</taxon>
        <taxon>Gastropoda</taxon>
        <taxon>Caenogastropoda</taxon>
        <taxon>Sorbeoconcha</taxon>
        <taxon>Cerithioidea</taxon>
        <taxon>Batillariidae</taxon>
        <taxon>Batillaria</taxon>
    </lineage>
</organism>
<evidence type="ECO:0000256" key="1">
    <source>
        <dbReference type="SAM" id="MobiDB-lite"/>
    </source>
</evidence>
<protein>
    <submittedName>
        <fullName evidence="2">Uncharacterized protein</fullName>
    </submittedName>
</protein>
<dbReference type="EMBL" id="JACVVK020000151">
    <property type="protein sequence ID" value="KAK7488378.1"/>
    <property type="molecule type" value="Genomic_DNA"/>
</dbReference>
<accession>A0ABD0KM81</accession>
<comment type="caution">
    <text evidence="2">The sequence shown here is derived from an EMBL/GenBank/DDBJ whole genome shotgun (WGS) entry which is preliminary data.</text>
</comment>
<name>A0ABD0KM81_9CAEN</name>
<dbReference type="Proteomes" id="UP001519460">
    <property type="component" value="Unassembled WGS sequence"/>
</dbReference>